<dbReference type="Pfam" id="PF01475">
    <property type="entry name" value="FUR"/>
    <property type="match status" value="1"/>
</dbReference>
<sequence>MTNNEITLSIIKKIEKNLTAYEILEKFQKIKKVQPMTVYRSLKILINNDIIHKSNLNKSYILCNHSHNKNQNTFIATCKKCGTSEELLTNLFSSVLKKTKSKKFDLSFFDLEILSNCKSCN</sequence>
<name>A0A381ZD66_9ZZZZ</name>
<organism evidence="1">
    <name type="scientific">marine metagenome</name>
    <dbReference type="NCBI Taxonomy" id="408172"/>
    <lineage>
        <taxon>unclassified sequences</taxon>
        <taxon>metagenomes</taxon>
        <taxon>ecological metagenomes</taxon>
    </lineage>
</organism>
<dbReference type="SUPFAM" id="SSF46785">
    <property type="entry name" value="Winged helix' DNA-binding domain"/>
    <property type="match status" value="1"/>
</dbReference>
<protein>
    <recommendedName>
        <fullName evidence="2">Ferric uptake regulation protein</fullName>
    </recommendedName>
</protein>
<evidence type="ECO:0000313" key="1">
    <source>
        <dbReference type="EMBL" id="SVA87064.1"/>
    </source>
</evidence>
<dbReference type="EMBL" id="UINC01020825">
    <property type="protein sequence ID" value="SVA87064.1"/>
    <property type="molecule type" value="Genomic_DNA"/>
</dbReference>
<dbReference type="AlphaFoldDB" id="A0A381ZD66"/>
<dbReference type="InterPro" id="IPR002481">
    <property type="entry name" value="FUR"/>
</dbReference>
<dbReference type="InterPro" id="IPR036388">
    <property type="entry name" value="WH-like_DNA-bd_sf"/>
</dbReference>
<gene>
    <name evidence="1" type="ORF">METZ01_LOCUS139918</name>
</gene>
<evidence type="ECO:0008006" key="2">
    <source>
        <dbReference type="Google" id="ProtNLM"/>
    </source>
</evidence>
<dbReference type="InterPro" id="IPR036390">
    <property type="entry name" value="WH_DNA-bd_sf"/>
</dbReference>
<proteinExistence type="predicted"/>
<dbReference type="Gene3D" id="1.10.10.10">
    <property type="entry name" value="Winged helix-like DNA-binding domain superfamily/Winged helix DNA-binding domain"/>
    <property type="match status" value="1"/>
</dbReference>
<accession>A0A381ZD66</accession>
<dbReference type="GO" id="GO:0003700">
    <property type="term" value="F:DNA-binding transcription factor activity"/>
    <property type="evidence" value="ECO:0007669"/>
    <property type="project" value="InterPro"/>
</dbReference>
<reference evidence="1" key="1">
    <citation type="submission" date="2018-05" db="EMBL/GenBank/DDBJ databases">
        <authorList>
            <person name="Lanie J.A."/>
            <person name="Ng W.-L."/>
            <person name="Kazmierczak K.M."/>
            <person name="Andrzejewski T.M."/>
            <person name="Davidsen T.M."/>
            <person name="Wayne K.J."/>
            <person name="Tettelin H."/>
            <person name="Glass J.I."/>
            <person name="Rusch D."/>
            <person name="Podicherti R."/>
            <person name="Tsui H.-C.T."/>
            <person name="Winkler M.E."/>
        </authorList>
    </citation>
    <scope>NUCLEOTIDE SEQUENCE</scope>
</reference>